<accession>A0A067Z2R4</accession>
<evidence type="ECO:0000256" key="2">
    <source>
        <dbReference type="RuleBase" id="RU363072"/>
    </source>
</evidence>
<dbReference type="GO" id="GO:0016020">
    <property type="term" value="C:membrane"/>
    <property type="evidence" value="ECO:0007669"/>
    <property type="project" value="InterPro"/>
</dbReference>
<evidence type="ECO:0000313" key="4">
    <source>
        <dbReference type="Proteomes" id="UP000031656"/>
    </source>
</evidence>
<dbReference type="Pfam" id="PF04966">
    <property type="entry name" value="OprB"/>
    <property type="match status" value="1"/>
</dbReference>
<dbReference type="RefSeq" id="WP_041111713.1">
    <property type="nucleotide sequence ID" value="NZ_CP004373.1"/>
</dbReference>
<keyword evidence="2" id="KW-0732">Signal</keyword>
<feature type="signal peptide" evidence="2">
    <location>
        <begin position="1"/>
        <end position="29"/>
    </location>
</feature>
<evidence type="ECO:0000256" key="1">
    <source>
        <dbReference type="ARBA" id="ARBA00008769"/>
    </source>
</evidence>
<dbReference type="InterPro" id="IPR052932">
    <property type="entry name" value="OprB_Porin"/>
</dbReference>
<dbReference type="HOGENOM" id="CLU_029684_0_1_5"/>
<dbReference type="SMR" id="A0A067Z2R4"/>
<dbReference type="GeneID" id="56905659"/>
<dbReference type="KEGG" id="goy:GLS_c14380"/>
<dbReference type="GO" id="GO:0008643">
    <property type="term" value="P:carbohydrate transport"/>
    <property type="evidence" value="ECO:0007669"/>
    <property type="project" value="InterPro"/>
</dbReference>
<dbReference type="Proteomes" id="UP000031656">
    <property type="component" value="Chromosome"/>
</dbReference>
<feature type="chain" id="PRO_5007227263" evidence="2">
    <location>
        <begin position="30"/>
        <end position="479"/>
    </location>
</feature>
<evidence type="ECO:0000313" key="3">
    <source>
        <dbReference type="EMBL" id="AHK71326.1"/>
    </source>
</evidence>
<reference evidence="3 4" key="1">
    <citation type="journal article" date="2015" name="Appl. Microbiol. Biotechnol.">
        <title>The consequence of an additional NADH dehydrogenase paralog on the growth of Gluconobacter oxydans DSM3504.</title>
        <authorList>
            <person name="Kostner D."/>
            <person name="Luchterhand B."/>
            <person name="Junker A."/>
            <person name="Volland S."/>
            <person name="Daniel R."/>
            <person name="Buchs J."/>
            <person name="Liebl W."/>
            <person name="Ehrenreich A."/>
        </authorList>
    </citation>
    <scope>NUCLEOTIDE SEQUENCE [LARGE SCALE GENOMIC DNA]</scope>
    <source>
        <strain evidence="3">DSM 3504</strain>
    </source>
</reference>
<dbReference type="AlphaFoldDB" id="A0A067Z2R4"/>
<dbReference type="PANTHER" id="PTHR37944">
    <property type="entry name" value="PORIN B"/>
    <property type="match status" value="1"/>
</dbReference>
<dbReference type="PANTHER" id="PTHR37944:SF1">
    <property type="entry name" value="PORIN B"/>
    <property type="match status" value="1"/>
</dbReference>
<dbReference type="InterPro" id="IPR038673">
    <property type="entry name" value="OprB_sf"/>
</dbReference>
<protein>
    <submittedName>
        <fullName evidence="3">Porin B</fullName>
    </submittedName>
</protein>
<organism evidence="3 4">
    <name type="scientific">Gluconobacter oxydans DSM 3504</name>
    <dbReference type="NCBI Taxonomy" id="1288313"/>
    <lineage>
        <taxon>Bacteria</taxon>
        <taxon>Pseudomonadati</taxon>
        <taxon>Pseudomonadota</taxon>
        <taxon>Alphaproteobacteria</taxon>
        <taxon>Acetobacterales</taxon>
        <taxon>Acetobacteraceae</taxon>
        <taxon>Gluconobacter</taxon>
    </lineage>
</organism>
<gene>
    <name evidence="3" type="primary">oprB3</name>
    <name evidence="3" type="ORF">GLS_c14380</name>
</gene>
<dbReference type="Gene3D" id="2.40.160.180">
    <property type="entry name" value="Carbohydrate-selective porin OprB"/>
    <property type="match status" value="1"/>
</dbReference>
<sequence>MFHSCGSAAAKNAFSVACLLGLLAVSAHAVPQSVTGSDPVQEPVQAAPGDVQLEANGKPSHPSAAVTPFTNKALGDPFGARSWLFDHGIDLTLTYLTETLANVAGGRRSGIAYDHQITMGVDVNLQKLIGAKGLSFRMLGVQRAGRDVAKNYVGNLTLLEPQQSFGVGGNVLYHLVQLYLQQKLAHDRLTITAGFYPPNMSFGSFPLGCYALDNVTCSHPTAVSVSSHWRSWPYAELGAQVEYDPVKSVYTRVGLFQDTKKDGGIAGFTITTASLGIMIPMEIGWEPNWGKNKLPGHYKIGGYIDTSDNKDLFTSVTGAPIVTSHASARIERQRGAAYIGGDQMLFRFGPGPRDGLIIMGIATDATGSSVPFRHQYTAGLIAQHFVPNRPADYMSVFFSNLQVNPNLTRTQELQQSLGLALSNGVHAVETNIQVLEINYSAKLYPGVSIVPDCQIIFRPDAGDYYNTALVTGFRILADL</sequence>
<dbReference type="GO" id="GO:0015288">
    <property type="term" value="F:porin activity"/>
    <property type="evidence" value="ECO:0007669"/>
    <property type="project" value="InterPro"/>
</dbReference>
<name>A0A067Z2R4_GLUOY</name>
<dbReference type="InterPro" id="IPR007049">
    <property type="entry name" value="Carb-sel_porin_OprB"/>
</dbReference>
<comment type="similarity">
    <text evidence="1 2">Belongs to the OprB family.</text>
</comment>
<proteinExistence type="inferred from homology"/>
<dbReference type="EMBL" id="CP004373">
    <property type="protein sequence ID" value="AHK71326.1"/>
    <property type="molecule type" value="Genomic_DNA"/>
</dbReference>